<evidence type="ECO:0000256" key="10">
    <source>
        <dbReference type="ARBA" id="ARBA00023098"/>
    </source>
</evidence>
<evidence type="ECO:0000256" key="2">
    <source>
        <dbReference type="ARBA" id="ARBA00004383"/>
    </source>
</evidence>
<keyword evidence="5" id="KW-1003">Cell membrane</keyword>
<accession>A0A7X5ASY0</accession>
<dbReference type="SUPFAM" id="SSF158855">
    <property type="entry name" value="Lipase chaperone-like"/>
    <property type="match status" value="1"/>
</dbReference>
<dbReference type="Pfam" id="PF03280">
    <property type="entry name" value="Lipase_chap"/>
    <property type="match status" value="1"/>
</dbReference>
<keyword evidence="7" id="KW-0812">Transmembrane</keyword>
<proteinExistence type="inferred from homology"/>
<evidence type="ECO:0000256" key="7">
    <source>
        <dbReference type="ARBA" id="ARBA00022692"/>
    </source>
</evidence>
<dbReference type="GO" id="GO:0006457">
    <property type="term" value="P:protein folding"/>
    <property type="evidence" value="ECO:0007669"/>
    <property type="project" value="InterPro"/>
</dbReference>
<keyword evidence="10" id="KW-0443">Lipid metabolism</keyword>
<evidence type="ECO:0000256" key="3">
    <source>
        <dbReference type="ARBA" id="ARBA00010358"/>
    </source>
</evidence>
<keyword evidence="8" id="KW-0442">Lipid degradation</keyword>
<keyword evidence="16" id="KW-0732">Signal</keyword>
<evidence type="ECO:0000256" key="4">
    <source>
        <dbReference type="ARBA" id="ARBA00019692"/>
    </source>
</evidence>
<keyword evidence="11" id="KW-0472">Membrane</keyword>
<evidence type="ECO:0000256" key="8">
    <source>
        <dbReference type="ARBA" id="ARBA00022963"/>
    </source>
</evidence>
<organism evidence="17 18">
    <name type="scientific">Photobacterium halotolerans</name>
    <dbReference type="NCBI Taxonomy" id="265726"/>
    <lineage>
        <taxon>Bacteria</taxon>
        <taxon>Pseudomonadati</taxon>
        <taxon>Pseudomonadota</taxon>
        <taxon>Gammaproteobacteria</taxon>
        <taxon>Vibrionales</taxon>
        <taxon>Vibrionaceae</taxon>
        <taxon>Photobacterium</taxon>
    </lineage>
</organism>
<comment type="function">
    <text evidence="1">May be involved in the folding of the extracellular lipase during its passage through the periplasm.</text>
</comment>
<comment type="similarity">
    <text evidence="3">Belongs to the lipase chaperone family.</text>
</comment>
<dbReference type="Proteomes" id="UP000465712">
    <property type="component" value="Unassembled WGS sequence"/>
</dbReference>
<evidence type="ECO:0000256" key="12">
    <source>
        <dbReference type="ARBA" id="ARBA00023186"/>
    </source>
</evidence>
<dbReference type="RefSeq" id="WP_161444312.1">
    <property type="nucleotide sequence ID" value="NZ_WXWW01000136.1"/>
</dbReference>
<reference evidence="17 18" key="1">
    <citation type="submission" date="2017-05" db="EMBL/GenBank/DDBJ databases">
        <title>High clonality and local adaptation shapes Vibrionaceae linages within an endangered oasis.</title>
        <authorList>
            <person name="Vazquez-Rosas-Landa M."/>
        </authorList>
    </citation>
    <scope>NUCLEOTIDE SEQUENCE [LARGE SCALE GENOMIC DNA]</scope>
    <source>
        <strain evidence="17 18">P46_P4S1P180</strain>
    </source>
</reference>
<evidence type="ECO:0000256" key="6">
    <source>
        <dbReference type="ARBA" id="ARBA00022519"/>
    </source>
</evidence>
<dbReference type="AlphaFoldDB" id="A0A7X5ASY0"/>
<evidence type="ECO:0000256" key="15">
    <source>
        <dbReference type="ARBA" id="ARBA00033028"/>
    </source>
</evidence>
<sequence length="289" mass="33346">MKKTVLSLIGVAAAASAVCFYYPTTSDTPVMQVPSQQDTKVDTYSSRDTFDYFLSGLGEADLETLKTHFNTYNAGQPEAYQLDNDLFERFIQYRAALSNLNPDDRHPLNTESLQRLNDQVMQTQSAFFSAEEQQRLFDEENMQRQLALRQLELKDHIINQDDYYNAWEQEINTLPPVMQQSYRNAAVLSQLQATNSLEEQDRYLKQQALVGPEAADRLVALRKTREAFQTKLEHYFQQRDAILTDNNLAKEQEQQALNELRQTLFTASQIRRVQALESIRDTQLVAKSQ</sequence>
<evidence type="ECO:0000313" key="17">
    <source>
        <dbReference type="EMBL" id="NAW65312.1"/>
    </source>
</evidence>
<comment type="subcellular location">
    <subcellularLocation>
        <location evidence="2">Cell inner membrane</location>
        <topology evidence="2">Single-pass membrane protein</topology>
        <orientation evidence="2">Periplasmic side</orientation>
    </subcellularLocation>
</comment>
<keyword evidence="12" id="KW-0143">Chaperone</keyword>
<dbReference type="GO" id="GO:0051082">
    <property type="term" value="F:unfolded protein binding"/>
    <property type="evidence" value="ECO:0007669"/>
    <property type="project" value="InterPro"/>
</dbReference>
<dbReference type="EMBL" id="WXWW01000136">
    <property type="protein sequence ID" value="NAW65312.1"/>
    <property type="molecule type" value="Genomic_DNA"/>
</dbReference>
<evidence type="ECO:0000256" key="16">
    <source>
        <dbReference type="SAM" id="SignalP"/>
    </source>
</evidence>
<evidence type="ECO:0000256" key="13">
    <source>
        <dbReference type="ARBA" id="ARBA00030948"/>
    </source>
</evidence>
<dbReference type="GO" id="GO:0016042">
    <property type="term" value="P:lipid catabolic process"/>
    <property type="evidence" value="ECO:0007669"/>
    <property type="project" value="UniProtKB-KW"/>
</dbReference>
<gene>
    <name evidence="17" type="ORF">CAG72_08790</name>
</gene>
<feature type="chain" id="PRO_5030729862" description="Lipase chaperone" evidence="16">
    <location>
        <begin position="22"/>
        <end position="289"/>
    </location>
</feature>
<evidence type="ECO:0000256" key="9">
    <source>
        <dbReference type="ARBA" id="ARBA00022989"/>
    </source>
</evidence>
<evidence type="ECO:0000256" key="11">
    <source>
        <dbReference type="ARBA" id="ARBA00023136"/>
    </source>
</evidence>
<evidence type="ECO:0000313" key="18">
    <source>
        <dbReference type="Proteomes" id="UP000465712"/>
    </source>
</evidence>
<name>A0A7X5ASY0_9GAMM</name>
<evidence type="ECO:0000256" key="1">
    <source>
        <dbReference type="ARBA" id="ARBA00003280"/>
    </source>
</evidence>
<dbReference type="GO" id="GO:0005886">
    <property type="term" value="C:plasma membrane"/>
    <property type="evidence" value="ECO:0007669"/>
    <property type="project" value="UniProtKB-SubCell"/>
</dbReference>
<dbReference type="InterPro" id="IPR004961">
    <property type="entry name" value="Lipase_chaperone"/>
</dbReference>
<evidence type="ECO:0000256" key="14">
    <source>
        <dbReference type="ARBA" id="ARBA00031542"/>
    </source>
</evidence>
<keyword evidence="6" id="KW-0997">Cell inner membrane</keyword>
<comment type="caution">
    <text evidence="17">The sequence shown here is derived from an EMBL/GenBank/DDBJ whole genome shotgun (WGS) entry which is preliminary data.</text>
</comment>
<evidence type="ECO:0000256" key="5">
    <source>
        <dbReference type="ARBA" id="ARBA00022475"/>
    </source>
</evidence>
<protein>
    <recommendedName>
        <fullName evidence="4">Lipase chaperone</fullName>
    </recommendedName>
    <alternativeName>
        <fullName evidence="15">Lipase foldase</fullName>
    </alternativeName>
    <alternativeName>
        <fullName evidence="13">Lipase helper protein</fullName>
    </alternativeName>
    <alternativeName>
        <fullName evidence="14">Lipase modulator</fullName>
    </alternativeName>
</protein>
<feature type="signal peptide" evidence="16">
    <location>
        <begin position="1"/>
        <end position="21"/>
    </location>
</feature>
<keyword evidence="9" id="KW-1133">Transmembrane helix</keyword>